<keyword evidence="1" id="KW-0472">Membrane</keyword>
<evidence type="ECO:0000313" key="2">
    <source>
        <dbReference type="EMBL" id="CAH0399734.1"/>
    </source>
</evidence>
<feature type="transmembrane region" description="Helical" evidence="1">
    <location>
        <begin position="12"/>
        <end position="33"/>
    </location>
</feature>
<evidence type="ECO:0000256" key="1">
    <source>
        <dbReference type="SAM" id="Phobius"/>
    </source>
</evidence>
<keyword evidence="3" id="KW-1185">Reference proteome</keyword>
<name>A0ABN8B1C5_CHISP</name>
<gene>
    <name evidence="2" type="ORF">CHILSU_LOCUS2892</name>
</gene>
<sequence>MRRDVASLCVFFGLYTMECFKVLFNLAPAATFLHRTPRRREKFYPQHLDAWRSSTMHCTMIWRSLKGG</sequence>
<dbReference type="Proteomes" id="UP001153292">
    <property type="component" value="Chromosome 15"/>
</dbReference>
<proteinExistence type="predicted"/>
<keyword evidence="1" id="KW-1133">Transmembrane helix</keyword>
<dbReference type="EMBL" id="OU963908">
    <property type="protein sequence ID" value="CAH0399734.1"/>
    <property type="molecule type" value="Genomic_DNA"/>
</dbReference>
<reference evidence="2" key="1">
    <citation type="submission" date="2021-12" db="EMBL/GenBank/DDBJ databases">
        <authorList>
            <person name="King R."/>
        </authorList>
    </citation>
    <scope>NUCLEOTIDE SEQUENCE</scope>
</reference>
<accession>A0ABN8B1C5</accession>
<protein>
    <recommendedName>
        <fullName evidence="4">Secreted protein</fullName>
    </recommendedName>
</protein>
<evidence type="ECO:0000313" key="3">
    <source>
        <dbReference type="Proteomes" id="UP001153292"/>
    </source>
</evidence>
<organism evidence="2 3">
    <name type="scientific">Chilo suppressalis</name>
    <name type="common">Asiatic rice borer moth</name>
    <dbReference type="NCBI Taxonomy" id="168631"/>
    <lineage>
        <taxon>Eukaryota</taxon>
        <taxon>Metazoa</taxon>
        <taxon>Ecdysozoa</taxon>
        <taxon>Arthropoda</taxon>
        <taxon>Hexapoda</taxon>
        <taxon>Insecta</taxon>
        <taxon>Pterygota</taxon>
        <taxon>Neoptera</taxon>
        <taxon>Endopterygota</taxon>
        <taxon>Lepidoptera</taxon>
        <taxon>Glossata</taxon>
        <taxon>Ditrysia</taxon>
        <taxon>Pyraloidea</taxon>
        <taxon>Crambidae</taxon>
        <taxon>Crambinae</taxon>
        <taxon>Chilo</taxon>
    </lineage>
</organism>
<keyword evidence="1" id="KW-0812">Transmembrane</keyword>
<evidence type="ECO:0008006" key="4">
    <source>
        <dbReference type="Google" id="ProtNLM"/>
    </source>
</evidence>